<dbReference type="GO" id="GO:0030177">
    <property type="term" value="P:positive regulation of Wnt signaling pathway"/>
    <property type="evidence" value="ECO:0007669"/>
    <property type="project" value="TreeGrafter"/>
</dbReference>
<dbReference type="Proteomes" id="UP000011518">
    <property type="component" value="Unassembled WGS sequence"/>
</dbReference>
<organism evidence="23 24">
    <name type="scientific">Tupaia chinensis</name>
    <name type="common">Chinese tree shrew</name>
    <name type="synonym">Tupaia belangeri chinensis</name>
    <dbReference type="NCBI Taxonomy" id="246437"/>
    <lineage>
        <taxon>Eukaryota</taxon>
        <taxon>Metazoa</taxon>
        <taxon>Chordata</taxon>
        <taxon>Craniata</taxon>
        <taxon>Vertebrata</taxon>
        <taxon>Euteleostomi</taxon>
        <taxon>Mammalia</taxon>
        <taxon>Eutheria</taxon>
        <taxon>Euarchontoglires</taxon>
        <taxon>Scandentia</taxon>
        <taxon>Tupaiidae</taxon>
        <taxon>Tupaia</taxon>
    </lineage>
</organism>
<dbReference type="EMBL" id="KB364816">
    <property type="protein sequence ID" value="ELV11952.1"/>
    <property type="molecule type" value="Genomic_DNA"/>
</dbReference>
<dbReference type="GO" id="GO:0009986">
    <property type="term" value="C:cell surface"/>
    <property type="evidence" value="ECO:0007669"/>
    <property type="project" value="UniProtKB-SubCell"/>
</dbReference>
<dbReference type="PANTHER" id="PTHR43108:SF1">
    <property type="entry name" value="EXTRACELLULAR SULFATASE SULF-1"/>
    <property type="match status" value="1"/>
</dbReference>
<dbReference type="GO" id="GO:0046872">
    <property type="term" value="F:metal ion binding"/>
    <property type="evidence" value="ECO:0007669"/>
    <property type="project" value="UniProtKB-KW"/>
</dbReference>
<dbReference type="Gene3D" id="3.40.720.10">
    <property type="entry name" value="Alkaline Phosphatase, subunit A"/>
    <property type="match status" value="1"/>
</dbReference>
<dbReference type="SUPFAM" id="SSF53649">
    <property type="entry name" value="Alkaline phosphatase-like"/>
    <property type="match status" value="2"/>
</dbReference>
<evidence type="ECO:0000256" key="14">
    <source>
        <dbReference type="ARBA" id="ARBA00035026"/>
    </source>
</evidence>
<evidence type="ECO:0000256" key="15">
    <source>
        <dbReference type="ARBA" id="ARBA00035027"/>
    </source>
</evidence>
<comment type="catalytic activity">
    <reaction evidence="18">
        <text>an aryl sulfate + H2O = a phenol + sulfate + H(+)</text>
        <dbReference type="Rhea" id="RHEA:17261"/>
        <dbReference type="ChEBI" id="CHEBI:15377"/>
        <dbReference type="ChEBI" id="CHEBI:15378"/>
        <dbReference type="ChEBI" id="CHEBI:16189"/>
        <dbReference type="ChEBI" id="CHEBI:33853"/>
        <dbReference type="ChEBI" id="CHEBI:140317"/>
        <dbReference type="EC" id="3.1.6.1"/>
    </reaction>
</comment>
<dbReference type="FunFam" id="3.40.720.10:FF:000003">
    <property type="entry name" value="Extracellular sulfatase"/>
    <property type="match status" value="1"/>
</dbReference>
<dbReference type="Pfam" id="PF12548">
    <property type="entry name" value="DUF3740"/>
    <property type="match status" value="1"/>
</dbReference>
<evidence type="ECO:0000259" key="22">
    <source>
        <dbReference type="Pfam" id="PF12548"/>
    </source>
</evidence>
<dbReference type="GO" id="GO:0005886">
    <property type="term" value="C:plasma membrane"/>
    <property type="evidence" value="ECO:0007669"/>
    <property type="project" value="TreeGrafter"/>
</dbReference>
<dbReference type="InterPro" id="IPR024609">
    <property type="entry name" value="Extracellular_sulfatase_C"/>
</dbReference>
<dbReference type="GO" id="GO:0010575">
    <property type="term" value="P:positive regulation of vascular endothelial growth factor production"/>
    <property type="evidence" value="ECO:0007669"/>
    <property type="project" value="TreeGrafter"/>
</dbReference>
<gene>
    <name evidence="23" type="ORF">TREES_T100006951</name>
</gene>
<evidence type="ECO:0000256" key="10">
    <source>
        <dbReference type="ARBA" id="ARBA00022837"/>
    </source>
</evidence>
<evidence type="ECO:0000256" key="11">
    <source>
        <dbReference type="ARBA" id="ARBA00023034"/>
    </source>
</evidence>
<keyword evidence="10" id="KW-0106">Calcium</keyword>
<accession>L8Y6S0</accession>
<keyword evidence="11" id="KW-0333">Golgi apparatus</keyword>
<evidence type="ECO:0000256" key="12">
    <source>
        <dbReference type="ARBA" id="ARBA00023180"/>
    </source>
</evidence>
<evidence type="ECO:0000256" key="7">
    <source>
        <dbReference type="ARBA" id="ARBA00022729"/>
    </source>
</evidence>
<protein>
    <recommendedName>
        <fullName evidence="16">Arylsulfatase</fullName>
        <ecNumber evidence="14">3.1.6.1</ecNumber>
        <ecNumber evidence="15">3.1.6.14</ecNumber>
    </recommendedName>
    <alternativeName>
        <fullName evidence="17">N-acetylglucosamine-6-sulfatase</fullName>
    </alternativeName>
</protein>
<dbReference type="GO" id="GO:0005795">
    <property type="term" value="C:Golgi stack"/>
    <property type="evidence" value="ECO:0007669"/>
    <property type="project" value="UniProtKB-SubCell"/>
</dbReference>
<feature type="region of interest" description="Disordered" evidence="19">
    <location>
        <begin position="629"/>
        <end position="651"/>
    </location>
</feature>
<evidence type="ECO:0000256" key="20">
    <source>
        <dbReference type="SAM" id="SignalP"/>
    </source>
</evidence>
<feature type="compositionally biased region" description="Basic residues" evidence="19">
    <location>
        <begin position="635"/>
        <end position="649"/>
    </location>
</feature>
<evidence type="ECO:0000256" key="8">
    <source>
        <dbReference type="ARBA" id="ARBA00022801"/>
    </source>
</evidence>
<evidence type="ECO:0000256" key="9">
    <source>
        <dbReference type="ARBA" id="ARBA00022824"/>
    </source>
</evidence>
<dbReference type="STRING" id="246437.L8Y6S0"/>
<dbReference type="GO" id="GO:0040037">
    <property type="term" value="P:negative regulation of fibroblast growth factor receptor signaling pathway"/>
    <property type="evidence" value="ECO:0007669"/>
    <property type="project" value="TreeGrafter"/>
</dbReference>
<evidence type="ECO:0000256" key="5">
    <source>
        <dbReference type="ARBA" id="ARBA00008779"/>
    </source>
</evidence>
<feature type="domain" description="Sulfatase N-terminal" evidence="21">
    <location>
        <begin position="43"/>
        <end position="373"/>
    </location>
</feature>
<evidence type="ECO:0000256" key="18">
    <source>
        <dbReference type="ARBA" id="ARBA00048030"/>
    </source>
</evidence>
<proteinExistence type="inferred from homology"/>
<dbReference type="GO" id="GO:0008449">
    <property type="term" value="F:N-acetylglucosamine-6-sulfatase activity"/>
    <property type="evidence" value="ECO:0007669"/>
    <property type="project" value="UniProtKB-EC"/>
</dbReference>
<evidence type="ECO:0000256" key="3">
    <source>
        <dbReference type="ARBA" id="ARBA00004241"/>
    </source>
</evidence>
<sequence length="1035" mass="118584">MKYSCCALILAVLGAELLGSLCSTVRSPRFRGRIQQERKNIRPNIILVLTDDQDVELGSLQVMNKTRKIMEQGGATFTNAFVTTPMCCPSRSSMLTGKYVHNHNVYTNNENCSSPSWQAMHEPRTFAVYLNNTGYRTAFFGKYLNEYNGSYIPPGWREWLGLIKNSRFYNYTVCRNGIKEKHGFDYAKDYFTDLITNESINYFKMSKRMYPHRPIMMVISHAAPHGPEDSAPQFSKLYPNASQHITPSYNYAPNMDKHWIMQYTGPMLPIHMEFTNILQRKRLQTLMSVDDSVERLYNMLVETGELENTYIVYTADHGYHIGQFGLVKGKSMPYDFDIRVPFFIRGPSVEPGSIVPQIVLNIDLAPTILDIAGLDTPPDVDGKSVLKLLDLEKPGNSKFLRKKEESSKNIQQSNHLPKYERVKELCQQARYQTACEQPGQKWQCIEDTSGKLRIHKCKGPGDLLAVRQSTRHLYSRGFHDKDKECECRESGYRASRSQRKSQRQFLRNQGTPKYKPRFVHTRQTRSLSVEFEGEIYDINLEEEEFQVLQPRNIAKRHDEGPRGLGGRQVAGGGNGDGLLADSSNAVGPPSTVRVTHNYYNKEKGVKKQEKLKSHLHPFKEAAQEVDSKLQLFKENRRRKKERKEKKRQRKGEECSLPGLTCFTHDNNHWQTAPFWNLGSFCACTSSNNNTYWCLRTVNETHNFLFCEFATGFLEYFDMNTDPYQLTNTVHTVERGVLNQLHLQLMELRSCQGYKQCNPRPKGLEVEDNYGKDGKVNLSSLPADINWQGLEGLYSVNESIYEYRQNYRLSLVDWTNYLKDVDRVFALLNSHYEQNKTTSAPSDVFPVVSAELSVPVEMASAESDEDPGRMIGEAPHLTLPADLRTLHLNRPILSPENKLEWDNDIPEVNHLNSEHWRNHKTDMWMGREELSHLGTDLSGNGMTELVLKHGPGLQAISRHQEELPQDGEPGEDVFEEQLYLPVHAKRTSVHQTFNASTEEPPVNSNITEMLTKVEKNYNRETMQHLEGSASSPLPSD</sequence>
<dbReference type="AlphaFoldDB" id="L8Y6S0"/>
<keyword evidence="9" id="KW-0256">Endoplasmic reticulum</keyword>
<reference evidence="24" key="2">
    <citation type="journal article" date="2013" name="Nat. Commun.">
        <title>Genome of the Chinese tree shrew.</title>
        <authorList>
            <person name="Fan Y."/>
            <person name="Huang Z.Y."/>
            <person name="Cao C.C."/>
            <person name="Chen C.S."/>
            <person name="Chen Y.X."/>
            <person name="Fan D.D."/>
            <person name="He J."/>
            <person name="Hou H.L."/>
            <person name="Hu L."/>
            <person name="Hu X.T."/>
            <person name="Jiang X.T."/>
            <person name="Lai R."/>
            <person name="Lang Y.S."/>
            <person name="Liang B."/>
            <person name="Liao S.G."/>
            <person name="Mu D."/>
            <person name="Ma Y.Y."/>
            <person name="Niu Y.Y."/>
            <person name="Sun X.Q."/>
            <person name="Xia J.Q."/>
            <person name="Xiao J."/>
            <person name="Xiong Z.Q."/>
            <person name="Xu L."/>
            <person name="Yang L."/>
            <person name="Zhang Y."/>
            <person name="Zhao W."/>
            <person name="Zhao X.D."/>
            <person name="Zheng Y.T."/>
            <person name="Zhou J.M."/>
            <person name="Zhu Y.B."/>
            <person name="Zhang G.J."/>
            <person name="Wang J."/>
            <person name="Yao Y.G."/>
        </authorList>
    </citation>
    <scope>NUCLEOTIDE SEQUENCE [LARGE SCALE GENOMIC DNA]</scope>
</reference>
<comment type="similarity">
    <text evidence="5">Belongs to the sulfatase family.</text>
</comment>
<evidence type="ECO:0000313" key="23">
    <source>
        <dbReference type="EMBL" id="ELV11952.1"/>
    </source>
</evidence>
<evidence type="ECO:0000259" key="21">
    <source>
        <dbReference type="Pfam" id="PF00884"/>
    </source>
</evidence>
<keyword evidence="6" id="KW-0479">Metal-binding</keyword>
<feature type="signal peptide" evidence="20">
    <location>
        <begin position="1"/>
        <end position="22"/>
    </location>
</feature>
<dbReference type="GO" id="GO:0032836">
    <property type="term" value="P:glomerular basement membrane development"/>
    <property type="evidence" value="ECO:0007669"/>
    <property type="project" value="TreeGrafter"/>
</dbReference>
<feature type="region of interest" description="Disordered" evidence="19">
    <location>
        <begin position="490"/>
        <end position="513"/>
    </location>
</feature>
<evidence type="ECO:0000256" key="19">
    <source>
        <dbReference type="SAM" id="MobiDB-lite"/>
    </source>
</evidence>
<dbReference type="GO" id="GO:0004065">
    <property type="term" value="F:arylsulfatase activity"/>
    <property type="evidence" value="ECO:0007669"/>
    <property type="project" value="UniProtKB-EC"/>
</dbReference>
<evidence type="ECO:0000256" key="2">
    <source>
        <dbReference type="ARBA" id="ARBA00004240"/>
    </source>
</evidence>
<dbReference type="Pfam" id="PF00884">
    <property type="entry name" value="Sulfatase"/>
    <property type="match status" value="1"/>
</dbReference>
<dbReference type="PANTHER" id="PTHR43108">
    <property type="entry name" value="N-ACETYLGLUCOSAMINE-6-SULFATASE FAMILY MEMBER"/>
    <property type="match status" value="1"/>
</dbReference>
<evidence type="ECO:0000256" key="13">
    <source>
        <dbReference type="ARBA" id="ARBA00034997"/>
    </source>
</evidence>
<name>L8Y6S0_TUPCH</name>
<keyword evidence="24" id="KW-1185">Reference proteome</keyword>
<comment type="catalytic activity">
    <reaction evidence="13">
        <text>Hydrolysis of the 6-sulfate groups of the N-acetyl-D-glucosamine 6-sulfate units of heparan sulfate and keratan sulfate.</text>
        <dbReference type="EC" id="3.1.6.14"/>
    </reaction>
</comment>
<dbReference type="CDD" id="cd16147">
    <property type="entry name" value="G6S"/>
    <property type="match status" value="1"/>
</dbReference>
<dbReference type="InParanoid" id="L8Y6S0"/>
<feature type="domain" description="Extracellular sulfatase C-terminal" evidence="22">
    <location>
        <begin position="515"/>
        <end position="656"/>
    </location>
</feature>
<dbReference type="EC" id="3.1.6.14" evidence="15"/>
<dbReference type="GO" id="GO:0005539">
    <property type="term" value="F:glycosaminoglycan binding"/>
    <property type="evidence" value="ECO:0007669"/>
    <property type="project" value="TreeGrafter"/>
</dbReference>
<dbReference type="GO" id="GO:0005783">
    <property type="term" value="C:endoplasmic reticulum"/>
    <property type="evidence" value="ECO:0007669"/>
    <property type="project" value="UniProtKB-SubCell"/>
</dbReference>
<dbReference type="FunCoup" id="L8Y6S0">
    <property type="interactions" value="495"/>
</dbReference>
<dbReference type="PROSITE" id="PS00523">
    <property type="entry name" value="SULFATASE_1"/>
    <property type="match status" value="1"/>
</dbReference>
<reference evidence="24" key="1">
    <citation type="submission" date="2012-07" db="EMBL/GenBank/DDBJ databases">
        <title>Genome of the Chinese tree shrew, a rising model animal genetically related to primates.</title>
        <authorList>
            <person name="Zhang G."/>
            <person name="Fan Y."/>
            <person name="Yao Y."/>
            <person name="Huang Z."/>
        </authorList>
    </citation>
    <scope>NUCLEOTIDE SEQUENCE [LARGE SCALE GENOMIC DNA]</scope>
</reference>
<dbReference type="InterPro" id="IPR017850">
    <property type="entry name" value="Alkaline_phosphatase_core_sf"/>
</dbReference>
<evidence type="ECO:0000256" key="1">
    <source>
        <dbReference type="ARBA" id="ARBA00001913"/>
    </source>
</evidence>
<dbReference type="GO" id="GO:0030201">
    <property type="term" value="P:heparan sulfate proteoglycan metabolic process"/>
    <property type="evidence" value="ECO:0007669"/>
    <property type="project" value="TreeGrafter"/>
</dbReference>
<feature type="chain" id="PRO_5003998252" description="Arylsulfatase" evidence="20">
    <location>
        <begin position="23"/>
        <end position="1035"/>
    </location>
</feature>
<evidence type="ECO:0000256" key="6">
    <source>
        <dbReference type="ARBA" id="ARBA00022723"/>
    </source>
</evidence>
<keyword evidence="12" id="KW-0325">Glycoprotein</keyword>
<dbReference type="InterPro" id="IPR000917">
    <property type="entry name" value="Sulfatase_N"/>
</dbReference>
<dbReference type="EC" id="3.1.6.1" evidence="14"/>
<keyword evidence="7 20" id="KW-0732">Signal</keyword>
<keyword evidence="8" id="KW-0378">Hydrolase</keyword>
<evidence type="ECO:0000256" key="4">
    <source>
        <dbReference type="ARBA" id="ARBA00004348"/>
    </source>
</evidence>
<evidence type="ECO:0000256" key="16">
    <source>
        <dbReference type="ARBA" id="ARBA00035041"/>
    </source>
</evidence>
<comment type="cofactor">
    <cofactor evidence="1">
        <name>Ca(2+)</name>
        <dbReference type="ChEBI" id="CHEBI:29108"/>
    </cofactor>
</comment>
<dbReference type="InterPro" id="IPR024607">
    <property type="entry name" value="Sulfatase_CS"/>
</dbReference>
<comment type="subcellular location">
    <subcellularLocation>
        <location evidence="3">Cell surface</location>
    </subcellularLocation>
    <subcellularLocation>
        <location evidence="2">Endoplasmic reticulum</location>
    </subcellularLocation>
    <subcellularLocation>
        <location evidence="4">Golgi apparatus</location>
        <location evidence="4">Golgi stack</location>
    </subcellularLocation>
</comment>
<evidence type="ECO:0000313" key="24">
    <source>
        <dbReference type="Proteomes" id="UP000011518"/>
    </source>
</evidence>
<evidence type="ECO:0000256" key="17">
    <source>
        <dbReference type="ARBA" id="ARBA00035044"/>
    </source>
</evidence>